<keyword evidence="7" id="KW-0832">Ubl conjugation</keyword>
<dbReference type="EMBL" id="GECL01002059">
    <property type="protein sequence ID" value="JAP04065.1"/>
    <property type="molecule type" value="Transcribed_RNA"/>
</dbReference>
<feature type="region of interest" description="Disordered" evidence="8">
    <location>
        <begin position="1"/>
        <end position="20"/>
    </location>
</feature>
<feature type="domain" description="TRASH" evidence="9">
    <location>
        <begin position="584"/>
        <end position="620"/>
    </location>
</feature>
<keyword evidence="3" id="KW-0479">Metal-binding</keyword>
<reference evidence="10" key="1">
    <citation type="journal article" date="2018" name="J. Proteomics">
        <title>Exploring the molecular complexity of Triatoma dimidiata sialome.</title>
        <authorList>
            <person name="Santiago P.B."/>
            <person name="de Araujo C.N."/>
            <person name="Charneau S."/>
            <person name="Bastos I.M.D."/>
            <person name="Assumpcao T.C.F."/>
            <person name="Queiroz R.M.L."/>
            <person name="Praca Y.R."/>
            <person name="Cordeiro T.M."/>
            <person name="Garcia C.H.S."/>
            <person name="da Silva I.G."/>
            <person name="Raiol T."/>
            <person name="Motta F.N."/>
            <person name="de Araujo Oliveira J.V."/>
            <person name="de Sousa M.V."/>
            <person name="Ribeiro J.M.C."/>
            <person name="de Santana J.M."/>
        </authorList>
    </citation>
    <scope>NUCLEOTIDE SEQUENCE</scope>
    <source>
        <strain evidence="10">Santander</strain>
        <tissue evidence="10">Salivary glands</tissue>
    </source>
</reference>
<feature type="domain" description="TRASH" evidence="9">
    <location>
        <begin position="392"/>
        <end position="436"/>
    </location>
</feature>
<evidence type="ECO:0000256" key="1">
    <source>
        <dbReference type="ARBA" id="ARBA00022499"/>
    </source>
</evidence>
<evidence type="ECO:0000259" key="9">
    <source>
        <dbReference type="SMART" id="SM00746"/>
    </source>
</evidence>
<feature type="domain" description="TRASH" evidence="9">
    <location>
        <begin position="304"/>
        <end position="346"/>
    </location>
</feature>
<dbReference type="InterPro" id="IPR010507">
    <property type="entry name" value="Znf_MYM"/>
</dbReference>
<accession>A0A0V0G7V4</accession>
<feature type="region of interest" description="Disordered" evidence="8">
    <location>
        <begin position="116"/>
        <end position="143"/>
    </location>
</feature>
<feature type="domain" description="TRASH" evidence="9">
    <location>
        <begin position="491"/>
        <end position="530"/>
    </location>
</feature>
<dbReference type="InterPro" id="IPR011017">
    <property type="entry name" value="TRASH_dom"/>
</dbReference>
<dbReference type="InterPro" id="IPR021893">
    <property type="entry name" value="ZMYM2-like_C"/>
</dbReference>
<feature type="domain" description="TRASH" evidence="9">
    <location>
        <begin position="448"/>
        <end position="483"/>
    </location>
</feature>
<feature type="compositionally biased region" description="Low complexity" evidence="8">
    <location>
        <begin position="283"/>
        <end position="296"/>
    </location>
</feature>
<evidence type="ECO:0000256" key="8">
    <source>
        <dbReference type="SAM" id="MobiDB-lite"/>
    </source>
</evidence>
<feature type="region of interest" description="Disordered" evidence="8">
    <location>
        <begin position="155"/>
        <end position="192"/>
    </location>
</feature>
<feature type="region of interest" description="Disordered" evidence="8">
    <location>
        <begin position="692"/>
        <end position="719"/>
    </location>
</feature>
<keyword evidence="4" id="KW-0677">Repeat</keyword>
<evidence type="ECO:0000256" key="6">
    <source>
        <dbReference type="ARBA" id="ARBA00022833"/>
    </source>
</evidence>
<dbReference type="Pfam" id="PF12012">
    <property type="entry name" value="DUF3504"/>
    <property type="match status" value="1"/>
</dbReference>
<evidence type="ECO:0000256" key="2">
    <source>
        <dbReference type="ARBA" id="ARBA00022553"/>
    </source>
</evidence>
<dbReference type="Pfam" id="PF25561">
    <property type="entry name" value="QRICH1"/>
    <property type="match status" value="1"/>
</dbReference>
<feature type="compositionally biased region" description="Polar residues" evidence="8">
    <location>
        <begin position="116"/>
        <end position="136"/>
    </location>
</feature>
<dbReference type="PANTHER" id="PTHR45736">
    <property type="entry name" value="ZINC FINGER MYM-TYPE PROTEIN"/>
    <property type="match status" value="1"/>
</dbReference>
<feature type="region of interest" description="Disordered" evidence="8">
    <location>
        <begin position="274"/>
        <end position="307"/>
    </location>
</feature>
<dbReference type="InterPro" id="IPR057926">
    <property type="entry name" value="QRICH1_dom"/>
</dbReference>
<feature type="region of interest" description="Disordered" evidence="8">
    <location>
        <begin position="1195"/>
        <end position="1219"/>
    </location>
</feature>
<dbReference type="GO" id="GO:0008270">
    <property type="term" value="F:zinc ion binding"/>
    <property type="evidence" value="ECO:0007669"/>
    <property type="project" value="UniProtKB-KW"/>
</dbReference>
<dbReference type="Pfam" id="PF06467">
    <property type="entry name" value="zf-FCS"/>
    <property type="match status" value="1"/>
</dbReference>
<evidence type="ECO:0000256" key="5">
    <source>
        <dbReference type="ARBA" id="ARBA00022771"/>
    </source>
</evidence>
<feature type="compositionally biased region" description="Acidic residues" evidence="8">
    <location>
        <begin position="1203"/>
        <end position="1215"/>
    </location>
</feature>
<keyword evidence="6" id="KW-0862">Zinc</keyword>
<evidence type="ECO:0000313" key="10">
    <source>
        <dbReference type="EMBL" id="JAP04065.1"/>
    </source>
</evidence>
<dbReference type="PANTHER" id="PTHR45736:SF1">
    <property type="entry name" value="WITHOUT CHILDREN, ISOFORM B"/>
    <property type="match status" value="1"/>
</dbReference>
<dbReference type="SMART" id="SM00746">
    <property type="entry name" value="TRASH"/>
    <property type="match status" value="7"/>
</dbReference>
<keyword evidence="1" id="KW-1017">Isopeptide bond</keyword>
<protein>
    <recommendedName>
        <fullName evidence="9">TRASH domain-containing protein</fullName>
    </recommendedName>
</protein>
<feature type="compositionally biased region" description="Basic and acidic residues" evidence="8">
    <location>
        <begin position="7"/>
        <end position="18"/>
    </location>
</feature>
<keyword evidence="2" id="KW-0597">Phosphoprotein</keyword>
<feature type="domain" description="TRASH" evidence="9">
    <location>
        <begin position="350"/>
        <end position="389"/>
    </location>
</feature>
<feature type="region of interest" description="Disordered" evidence="8">
    <location>
        <begin position="923"/>
        <end position="942"/>
    </location>
</feature>
<sequence>DGAESKNMADKVKTREESSTDFVANVSPGVEIVMEVDEVDQDEEMEELLTVSSCDSVANKLHQKAVAEAMIVEEHSLAPSVNEIQEIDNIETITGDHSLSEEAVLKNPDVTVCILSNSSPDKRTPSVNSAQTSNVKKQVDDDKILTSESPIVSSVGEVIDEDSNDKAERAGSPNIPSTSRSSPHSETTENTQKKLKTLKVLYPKKKVLSGDLEMVQVAPALRDCLQCAKFTTCTTKVAISGMECYLCSKECIIEQKLLHKKAVAVGSVVIPTDNDSVEESRNNRSSSSSHQQLVHNSNDKPRKCTSCSKEIRPEQIVESDLEGGVLQWATMDFCSEECLAKFQALTGSNCQLCGSDVTAMSMGKYSVRFGYETRQFCTSTCLEEFKKGLKACSYCQRDLNSDGGDESVGFLAPVGEKGQFKDFCSQDCLEKYDTMSHNLPIQLSAHECAVCNKPKIVRVEVMTAEKTVKLCSDVCFAAFKFVNDKMKISLCNMCKKYFDTSALLEQVMFYEDQPLTFCSKTCQNVQVLSKRKICPCNWCKVKKYNFDMIRKKMNNTIVYMCSLNCLALYQVSLRATIGKQKLKCDWCGKTEKANFHLTMSDASLRNFCSFECVDKFRGQYKVTGAGSVPVTSSSLIVGSASVVSTAPSIANSSVTNTAGGTSVDLPVIASVHSLKKYEPQVTRSHVKILPKSGSGEFVGGQQSTAAQQPPPAASPAASHMQTMTEVLVRPKSPVMMKNKITNVRVRRATKGTSCRPNKISRMVQTIQEGEENEIIGSDENKVIIPIPVPVYVPTPLAMYSVPVPTLIPVPIPVPVPVFVPTSRSSTKNILEDIKRIQDTFPRNPCEAELLTMAEAAAEKTNEIQTNGISKTVHRLTGEENNDEDIEEARSTQFMQFEALSVMEDTCSLGPADKNSLQASPATNVADPLGSPITGHDTSPMDVGRNHVIDKGDVEDCNDIEKDGMIIKKRVADCSPSKLSLGLVKRKKPEENETASHKIMLSGKPDDHMLLKFTLGVNAWKYFASHYNEDINRKINEEGKEINGPKLLHNDLLEMRLEELNQALILLMTEGRMPNGESYSPDTKYYLALGIQFYLFRNGRVDNIFSDAAYQSFTDQLDKEARLFQEIVANGNNIVTRVEEEHLWESRQLGVHSPHVLLSTLLYLNTKHFHLATLEEHTQLSFSQIWKHSKRGSSSSLAATTIPADDEENKDGDDSDHEGCRSSRSVFLRFYPPQSIIDGNPRKKKMYEQFENEEDPSRCPVRLYEFYLSRCPENVKSRSDVFYLQPERSCAPDSPVWYSSTPLPDSLLQKMLNRIKMVKEINLALVS</sequence>
<evidence type="ECO:0000256" key="3">
    <source>
        <dbReference type="ARBA" id="ARBA00022723"/>
    </source>
</evidence>
<name>A0A0V0G7V4_TRIDM</name>
<keyword evidence="5" id="KW-0863">Zinc-finger</keyword>
<feature type="domain" description="TRASH" evidence="9">
    <location>
        <begin position="536"/>
        <end position="573"/>
    </location>
</feature>
<evidence type="ECO:0000256" key="4">
    <source>
        <dbReference type="ARBA" id="ARBA00022737"/>
    </source>
</evidence>
<proteinExistence type="predicted"/>
<evidence type="ECO:0000256" key="7">
    <source>
        <dbReference type="ARBA" id="ARBA00022843"/>
    </source>
</evidence>
<dbReference type="InterPro" id="IPR051284">
    <property type="entry name" value="ZnF_MYMT-QRICH1"/>
</dbReference>
<organism evidence="10">
    <name type="scientific">Triatoma dimidiata</name>
    <name type="common">Kissing bug</name>
    <name type="synonym">Meccus dimidiatus</name>
    <dbReference type="NCBI Taxonomy" id="72491"/>
    <lineage>
        <taxon>Eukaryota</taxon>
        <taxon>Metazoa</taxon>
        <taxon>Ecdysozoa</taxon>
        <taxon>Arthropoda</taxon>
        <taxon>Hexapoda</taxon>
        <taxon>Insecta</taxon>
        <taxon>Pterygota</taxon>
        <taxon>Neoptera</taxon>
        <taxon>Paraneoptera</taxon>
        <taxon>Hemiptera</taxon>
        <taxon>Heteroptera</taxon>
        <taxon>Panheteroptera</taxon>
        <taxon>Cimicomorpha</taxon>
        <taxon>Reduviidae</taxon>
        <taxon>Triatominae</taxon>
        <taxon>Triatoma</taxon>
    </lineage>
</organism>
<feature type="non-terminal residue" evidence="10">
    <location>
        <position position="1"/>
    </location>
</feature>
<feature type="compositionally biased region" description="Polar residues" evidence="8">
    <location>
        <begin position="174"/>
        <end position="190"/>
    </location>
</feature>